<evidence type="ECO:0000256" key="3">
    <source>
        <dbReference type="ARBA" id="ARBA00022475"/>
    </source>
</evidence>
<evidence type="ECO:0000256" key="4">
    <source>
        <dbReference type="ARBA" id="ARBA00022692"/>
    </source>
</evidence>
<keyword evidence="4 8" id="KW-0812">Transmembrane</keyword>
<proteinExistence type="inferred from homology"/>
<dbReference type="Proteomes" id="UP000243884">
    <property type="component" value="Unassembled WGS sequence"/>
</dbReference>
<evidence type="ECO:0000313" key="10">
    <source>
        <dbReference type="Proteomes" id="UP000243884"/>
    </source>
</evidence>
<sequence>MLSYFKQSILLPLLLIFLLLFDGSLIVLLSYMLSNVPYIISSGLLVMSLILLTIYLPNTTSLFYWSFVVGFIYDTFYTSIIGINLFAFPAIILITQYIAGKLPLNFYSIWFYVLVLYTLYHHVIYLLYRLLDINQNTLATFWSVYFLPSLLFNGLMAFLLIWLIRQFVLFINK</sequence>
<dbReference type="OrthoDB" id="2148512at2"/>
<comment type="similarity">
    <text evidence="2">Belongs to the MreD family.</text>
</comment>
<keyword evidence="6 8" id="KW-1133">Transmembrane helix</keyword>
<dbReference type="InterPro" id="IPR007227">
    <property type="entry name" value="Cell_shape_determining_MreD"/>
</dbReference>
<dbReference type="GO" id="GO:0008360">
    <property type="term" value="P:regulation of cell shape"/>
    <property type="evidence" value="ECO:0007669"/>
    <property type="project" value="UniProtKB-KW"/>
</dbReference>
<keyword evidence="10" id="KW-1185">Reference proteome</keyword>
<keyword evidence="3" id="KW-1003">Cell membrane</keyword>
<feature type="transmembrane region" description="Helical" evidence="8">
    <location>
        <begin position="12"/>
        <end position="31"/>
    </location>
</feature>
<evidence type="ECO:0000256" key="1">
    <source>
        <dbReference type="ARBA" id="ARBA00004651"/>
    </source>
</evidence>
<feature type="transmembrane region" description="Helical" evidence="8">
    <location>
        <begin position="140"/>
        <end position="164"/>
    </location>
</feature>
<comment type="subcellular location">
    <subcellularLocation>
        <location evidence="1">Cell membrane</location>
        <topology evidence="1">Multi-pass membrane protein</topology>
    </subcellularLocation>
</comment>
<name>A0A1W1Y6U7_9LACT</name>
<protein>
    <submittedName>
        <fullName evidence="9">Rod shape-determining protein MreD</fullName>
    </submittedName>
</protein>
<feature type="transmembrane region" description="Helical" evidence="8">
    <location>
        <begin position="109"/>
        <end position="128"/>
    </location>
</feature>
<keyword evidence="5" id="KW-0133">Cell shape</keyword>
<evidence type="ECO:0000256" key="6">
    <source>
        <dbReference type="ARBA" id="ARBA00022989"/>
    </source>
</evidence>
<evidence type="ECO:0000313" key="9">
    <source>
        <dbReference type="EMBL" id="SMC31468.1"/>
    </source>
</evidence>
<dbReference type="GO" id="GO:0005886">
    <property type="term" value="C:plasma membrane"/>
    <property type="evidence" value="ECO:0007669"/>
    <property type="project" value="UniProtKB-SubCell"/>
</dbReference>
<evidence type="ECO:0000256" key="5">
    <source>
        <dbReference type="ARBA" id="ARBA00022960"/>
    </source>
</evidence>
<accession>A0A1W1Y6U7</accession>
<gene>
    <name evidence="9" type="ORF">SAMN04487984_0371</name>
</gene>
<dbReference type="EMBL" id="FWXK01000002">
    <property type="protein sequence ID" value="SMC31468.1"/>
    <property type="molecule type" value="Genomic_DNA"/>
</dbReference>
<dbReference type="STRING" id="371602.SAMN04487984_0371"/>
<evidence type="ECO:0000256" key="8">
    <source>
        <dbReference type="SAM" id="Phobius"/>
    </source>
</evidence>
<keyword evidence="7 8" id="KW-0472">Membrane</keyword>
<organism evidence="9 10">
    <name type="scientific">Aerococcus suis</name>
    <dbReference type="NCBI Taxonomy" id="371602"/>
    <lineage>
        <taxon>Bacteria</taxon>
        <taxon>Bacillati</taxon>
        <taxon>Bacillota</taxon>
        <taxon>Bacilli</taxon>
        <taxon>Lactobacillales</taxon>
        <taxon>Aerococcaceae</taxon>
        <taxon>Aerococcus</taxon>
    </lineage>
</organism>
<dbReference type="RefSeq" id="WP_159444412.1">
    <property type="nucleotide sequence ID" value="NZ_FWXK01000002.1"/>
</dbReference>
<feature type="transmembrane region" description="Helical" evidence="8">
    <location>
        <begin position="76"/>
        <end position="97"/>
    </location>
</feature>
<evidence type="ECO:0000256" key="2">
    <source>
        <dbReference type="ARBA" id="ARBA00007776"/>
    </source>
</evidence>
<evidence type="ECO:0000256" key="7">
    <source>
        <dbReference type="ARBA" id="ARBA00023136"/>
    </source>
</evidence>
<dbReference type="Pfam" id="PF04093">
    <property type="entry name" value="MreD"/>
    <property type="match status" value="1"/>
</dbReference>
<reference evidence="10" key="1">
    <citation type="submission" date="2017-04" db="EMBL/GenBank/DDBJ databases">
        <authorList>
            <person name="Varghese N."/>
            <person name="Submissions S."/>
        </authorList>
    </citation>
    <scope>NUCLEOTIDE SEQUENCE [LARGE SCALE GENOMIC DNA]</scope>
    <source>
        <strain evidence="10">DSM 21500</strain>
    </source>
</reference>
<dbReference type="AlphaFoldDB" id="A0A1W1Y6U7"/>
<dbReference type="NCBIfam" id="TIGR03426">
    <property type="entry name" value="shape_MreD"/>
    <property type="match status" value="1"/>
</dbReference>